<dbReference type="SUPFAM" id="SSF53067">
    <property type="entry name" value="Actin-like ATPase domain"/>
    <property type="match status" value="1"/>
</dbReference>
<dbReference type="InterPro" id="IPR007729">
    <property type="entry name" value="DGOK"/>
</dbReference>
<dbReference type="STRING" id="200991.AUC31_15090"/>
<dbReference type="GO" id="GO:0034194">
    <property type="term" value="P:D-galactonate catabolic process"/>
    <property type="evidence" value="ECO:0007669"/>
    <property type="project" value="InterPro"/>
</dbReference>
<dbReference type="InterPro" id="IPR043129">
    <property type="entry name" value="ATPase_NBD"/>
</dbReference>
<evidence type="ECO:0000313" key="1">
    <source>
        <dbReference type="EMBL" id="ALS76443.1"/>
    </source>
</evidence>
<accession>A0A0U2Z953</accession>
<dbReference type="GO" id="GO:0008671">
    <property type="term" value="F:2-dehydro-3-deoxygalactonokinase activity"/>
    <property type="evidence" value="ECO:0007669"/>
    <property type="project" value="InterPro"/>
</dbReference>
<gene>
    <name evidence="1" type="ORF">AUC31_15090</name>
</gene>
<dbReference type="Proteomes" id="UP000067683">
    <property type="component" value="Chromosome"/>
</dbReference>
<dbReference type="Pfam" id="PF05035">
    <property type="entry name" value="DGOK"/>
    <property type="match status" value="1"/>
</dbReference>
<dbReference type="AlphaFoldDB" id="A0A0U2Z953"/>
<dbReference type="Gene3D" id="3.30.420.300">
    <property type="entry name" value="2-keto-3-deoxy-galactonokinase, substrate binding domain"/>
    <property type="match status" value="1"/>
</dbReference>
<dbReference type="Gene3D" id="3.30.420.310">
    <property type="entry name" value="2-keto-3-deoxy-galactonokinase, C-terminal domain"/>
    <property type="match status" value="1"/>
</dbReference>
<sequence length="347" mass="38759">MKVILIDSGTTNSRIRLVETVENTVLDQLKINVGVRNTAIDGNNNRLKEKLKESIEKLLMTNEISSRNISYIVASGMITSKLGVYEVPHVTGPASVNDFATDSIVIKLKEFLDIPCIFVPGMKNKVSSDSNDVVDFINEYDVMRGEEVETIGLLKQFDIQGKGFMVLPGSHTKYVVVDEQQRLESCLSTLGGETLHAIQKETILSGSLNEELIRIIEPVMLEKGYEAAKKYGLTRSFYHIRLLELFAELTESERANYYVGAVIADDLKALMQSIDQEDINWVVVGGSKPLRQVFSHLLQYMNQGWNIIEADDAQVEGSLVYGAQEVASAYFQNDELNESDYKKMGGI</sequence>
<dbReference type="RefSeq" id="WP_058383145.1">
    <property type="nucleotide sequence ID" value="NZ_CP013659.2"/>
</dbReference>
<organism evidence="1 2">
    <name type="scientific">Planococcus rifietoensis</name>
    <dbReference type="NCBI Taxonomy" id="200991"/>
    <lineage>
        <taxon>Bacteria</taxon>
        <taxon>Bacillati</taxon>
        <taxon>Bacillota</taxon>
        <taxon>Bacilli</taxon>
        <taxon>Bacillales</taxon>
        <taxon>Caryophanaceae</taxon>
        <taxon>Planococcus</taxon>
    </lineage>
</organism>
<name>A0A0U2Z953_9BACL</name>
<dbReference type="InterPro" id="IPR042258">
    <property type="entry name" value="DGOK_N"/>
</dbReference>
<dbReference type="CDD" id="cd24012">
    <property type="entry name" value="ASKHA_NBD_KDGal-kinase"/>
    <property type="match status" value="1"/>
</dbReference>
<dbReference type="EMBL" id="CP013659">
    <property type="protein sequence ID" value="ALS76443.1"/>
    <property type="molecule type" value="Genomic_DNA"/>
</dbReference>
<dbReference type="KEGG" id="prt:AUC31_15090"/>
<evidence type="ECO:0000313" key="2">
    <source>
        <dbReference type="Proteomes" id="UP000067683"/>
    </source>
</evidence>
<reference evidence="1" key="1">
    <citation type="submission" date="2016-01" db="EMBL/GenBank/DDBJ databases">
        <title>Complete genome of Planococcus rifietoensis type strain M8.</title>
        <authorList>
            <person name="See-Too W.S."/>
        </authorList>
    </citation>
    <scope>NUCLEOTIDE SEQUENCE [LARGE SCALE GENOMIC DNA]</scope>
    <source>
        <strain evidence="1">M8</strain>
    </source>
</reference>
<evidence type="ECO:0008006" key="3">
    <source>
        <dbReference type="Google" id="ProtNLM"/>
    </source>
</evidence>
<protein>
    <recommendedName>
        <fullName evidence="3">2-dehydro-3-deoxygalactonokinase</fullName>
    </recommendedName>
</protein>
<dbReference type="OrthoDB" id="256574at2"/>
<proteinExistence type="predicted"/>
<dbReference type="InterPro" id="IPR042257">
    <property type="entry name" value="DGOK_C"/>
</dbReference>
<keyword evidence="2" id="KW-1185">Reference proteome</keyword>